<dbReference type="Pfam" id="PF02826">
    <property type="entry name" value="2-Hacid_dh_C"/>
    <property type="match status" value="1"/>
</dbReference>
<keyword evidence="1" id="KW-0560">Oxidoreductase</keyword>
<dbReference type="Gene3D" id="3.40.50.720">
    <property type="entry name" value="NAD(P)-binding Rossmann-like Domain"/>
    <property type="match status" value="2"/>
</dbReference>
<protein>
    <submittedName>
        <fullName evidence="4">Phosphoglycerate dehydrogenase and related dehydrogenases</fullName>
    </submittedName>
</protein>
<dbReference type="InterPro" id="IPR006140">
    <property type="entry name" value="D-isomer_DH_NAD-bd"/>
</dbReference>
<dbReference type="GO" id="GO:0016616">
    <property type="term" value="F:oxidoreductase activity, acting on the CH-OH group of donors, NAD or NADP as acceptor"/>
    <property type="evidence" value="ECO:0007669"/>
    <property type="project" value="UniProtKB-ARBA"/>
</dbReference>
<dbReference type="SUPFAM" id="SSF52283">
    <property type="entry name" value="Formate/glycerate dehydrogenase catalytic domain-like"/>
    <property type="match status" value="1"/>
</dbReference>
<evidence type="ECO:0000256" key="2">
    <source>
        <dbReference type="ARBA" id="ARBA00023027"/>
    </source>
</evidence>
<dbReference type="InterPro" id="IPR036291">
    <property type="entry name" value="NAD(P)-bd_dom_sf"/>
</dbReference>
<accession>E7C3Y8</accession>
<proteinExistence type="predicted"/>
<dbReference type="AlphaFoldDB" id="E7C3Y8"/>
<sequence>MKSGSADVLLLKSDIDCSTQWVSAFAKAMPDLEVRVWPDVGKTNEINLALLWHPPPELFKSLNNLEVIFSAGAGIDHLIDCPTLPTDVPIVRMIDPALTAGMVEYVLFHVIRFHRRMDLYEQQQRRHLWNVLPQCQSEDICVGLMGMGILGAAVANALCFMGYEVRGWSRTEKVLHGVTSFVGPSDLSSFLESSQILVLLLPLTSSTMRIIDARRLGELPEGACVINAGRGNLIVEEDLLDALNSGHISAAALDVFEVEPMLRDHPNWENRRIFVTPHIASITYPHSAATAITRNIERYREGIEMEGLVEVTDYE</sequence>
<dbReference type="PROSITE" id="PS00671">
    <property type="entry name" value="D_2_HYDROXYACID_DH_3"/>
    <property type="match status" value="1"/>
</dbReference>
<dbReference type="SUPFAM" id="SSF51735">
    <property type="entry name" value="NAD(P)-binding Rossmann-fold domains"/>
    <property type="match status" value="1"/>
</dbReference>
<feature type="domain" description="D-isomer specific 2-hydroxyacid dehydrogenase NAD-binding" evidence="3">
    <location>
        <begin position="109"/>
        <end position="280"/>
    </location>
</feature>
<reference evidence="4" key="1">
    <citation type="submission" date="2010-01" db="EMBL/GenBank/DDBJ databases">
        <title>Genome fragments of uncultured bacteria from the North Pacific subtropical Gyre.</title>
        <authorList>
            <person name="Pham V.D."/>
            <person name="Delong E.F."/>
        </authorList>
    </citation>
    <scope>NUCLEOTIDE SEQUENCE</scope>
</reference>
<dbReference type="EMBL" id="GU567977">
    <property type="protein sequence ID" value="ADI22162.1"/>
    <property type="molecule type" value="Genomic_DNA"/>
</dbReference>
<name>E7C3Y8_9GAMM</name>
<dbReference type="PANTHER" id="PTHR43333:SF1">
    <property type="entry name" value="D-ISOMER SPECIFIC 2-HYDROXYACID DEHYDROGENASE NAD-BINDING DOMAIN-CONTAINING PROTEIN"/>
    <property type="match status" value="1"/>
</dbReference>
<dbReference type="PANTHER" id="PTHR43333">
    <property type="entry name" value="2-HACID_DH_C DOMAIN-CONTAINING PROTEIN"/>
    <property type="match status" value="1"/>
</dbReference>
<evidence type="ECO:0000313" key="4">
    <source>
        <dbReference type="EMBL" id="ADI22162.1"/>
    </source>
</evidence>
<dbReference type="InterPro" id="IPR029753">
    <property type="entry name" value="D-isomer_DH_CS"/>
</dbReference>
<dbReference type="GO" id="GO:0051287">
    <property type="term" value="F:NAD binding"/>
    <property type="evidence" value="ECO:0007669"/>
    <property type="project" value="InterPro"/>
</dbReference>
<evidence type="ECO:0000256" key="1">
    <source>
        <dbReference type="ARBA" id="ARBA00023002"/>
    </source>
</evidence>
<evidence type="ECO:0000259" key="3">
    <source>
        <dbReference type="Pfam" id="PF02826"/>
    </source>
</evidence>
<dbReference type="CDD" id="cd12164">
    <property type="entry name" value="GDH_like_2"/>
    <property type="match status" value="1"/>
</dbReference>
<organism evidence="4">
    <name type="scientific">uncultured gamma proteobacterium HF0200_24F15</name>
    <dbReference type="NCBI Taxonomy" id="723570"/>
    <lineage>
        <taxon>Bacteria</taxon>
        <taxon>Pseudomonadati</taxon>
        <taxon>Pseudomonadota</taxon>
        <taxon>Gammaproteobacteria</taxon>
        <taxon>environmental samples</taxon>
    </lineage>
</organism>
<keyword evidence="2" id="KW-0520">NAD</keyword>